<evidence type="ECO:0000313" key="2">
    <source>
        <dbReference type="Proteomes" id="UP000024376"/>
    </source>
</evidence>
<dbReference type="AlphaFoldDB" id="A0A024S2E5"/>
<name>A0A024S2E5_HYPJR</name>
<accession>A0A024S2E5</accession>
<gene>
    <name evidence="1" type="ORF">M419DRAFT_10867</name>
</gene>
<dbReference type="Proteomes" id="UP000024376">
    <property type="component" value="Unassembled WGS sequence"/>
</dbReference>
<sequence>MVPSGSARSDPACQPWTNAWPVVGGEIAEPRAVDVAVAETDDGGGGGDGGFR</sequence>
<protein>
    <submittedName>
        <fullName evidence="1">Uncharacterized protein</fullName>
    </submittedName>
</protein>
<dbReference type="EMBL" id="KI911156">
    <property type="protein sequence ID" value="ETR99534.1"/>
    <property type="molecule type" value="Genomic_DNA"/>
</dbReference>
<reference evidence="2" key="1">
    <citation type="journal article" date="2013" name="Ind. Biotechnol.">
        <title>Comparative genomics analysis of Trichoderma reesei strains.</title>
        <authorList>
            <person name="Koike H."/>
            <person name="Aerts A."/>
            <person name="LaButti K."/>
            <person name="Grigoriev I.V."/>
            <person name="Baker S.E."/>
        </authorList>
    </citation>
    <scope>NUCLEOTIDE SEQUENCE [LARGE SCALE GENOMIC DNA]</scope>
    <source>
        <strain evidence="2">ATCC 56765 / BCRC 32924 / NRRL 11460 / Rut C-30</strain>
    </source>
</reference>
<evidence type="ECO:0000313" key="1">
    <source>
        <dbReference type="EMBL" id="ETR99534.1"/>
    </source>
</evidence>
<dbReference type="KEGG" id="trr:M419DRAFT_10867"/>
<proteinExistence type="predicted"/>
<dbReference type="HOGENOM" id="CLU_3088975_0_0_1"/>
<organism evidence="1 2">
    <name type="scientific">Hypocrea jecorina (strain ATCC 56765 / BCRC 32924 / NRRL 11460 / Rut C-30)</name>
    <name type="common">Trichoderma reesei</name>
    <dbReference type="NCBI Taxonomy" id="1344414"/>
    <lineage>
        <taxon>Eukaryota</taxon>
        <taxon>Fungi</taxon>
        <taxon>Dikarya</taxon>
        <taxon>Ascomycota</taxon>
        <taxon>Pezizomycotina</taxon>
        <taxon>Sordariomycetes</taxon>
        <taxon>Hypocreomycetidae</taxon>
        <taxon>Hypocreales</taxon>
        <taxon>Hypocreaceae</taxon>
        <taxon>Trichoderma</taxon>
    </lineage>
</organism>